<keyword evidence="1" id="KW-1133">Transmembrane helix</keyword>
<dbReference type="CDD" id="cd01949">
    <property type="entry name" value="GGDEF"/>
    <property type="match status" value="1"/>
</dbReference>
<dbReference type="AlphaFoldDB" id="F3L4Y9"/>
<evidence type="ECO:0000256" key="1">
    <source>
        <dbReference type="SAM" id="Phobius"/>
    </source>
</evidence>
<keyword evidence="1" id="KW-0812">Transmembrane</keyword>
<dbReference type="SMART" id="SM00267">
    <property type="entry name" value="GGDEF"/>
    <property type="match status" value="1"/>
</dbReference>
<dbReference type="InterPro" id="IPR035919">
    <property type="entry name" value="EAL_sf"/>
</dbReference>
<feature type="transmembrane region" description="Helical" evidence="1">
    <location>
        <begin position="45"/>
        <end position="62"/>
    </location>
</feature>
<accession>F3L4Y9</accession>
<organism evidence="4 5">
    <name type="scientific">Aequoribacter fuscus</name>
    <dbReference type="NCBI Taxonomy" id="2518989"/>
    <lineage>
        <taxon>Bacteria</taxon>
        <taxon>Pseudomonadati</taxon>
        <taxon>Pseudomonadota</taxon>
        <taxon>Gammaproteobacteria</taxon>
        <taxon>Cellvibrionales</taxon>
        <taxon>Halieaceae</taxon>
        <taxon>Aequoribacter</taxon>
    </lineage>
</organism>
<evidence type="ECO:0000313" key="4">
    <source>
        <dbReference type="EMBL" id="EGG28576.1"/>
    </source>
</evidence>
<evidence type="ECO:0000259" key="3">
    <source>
        <dbReference type="PROSITE" id="PS50887"/>
    </source>
</evidence>
<dbReference type="RefSeq" id="WP_009576907.1">
    <property type="nucleotide sequence ID" value="NZ_AEIG01000093.1"/>
</dbReference>
<feature type="non-terminal residue" evidence="4">
    <location>
        <position position="452"/>
    </location>
</feature>
<dbReference type="InterPro" id="IPR052155">
    <property type="entry name" value="Biofilm_reg_signaling"/>
</dbReference>
<dbReference type="SUPFAM" id="SSF55073">
    <property type="entry name" value="Nucleotide cyclase"/>
    <property type="match status" value="1"/>
</dbReference>
<proteinExistence type="predicted"/>
<feature type="transmembrane region" description="Helical" evidence="1">
    <location>
        <begin position="6"/>
        <end position="33"/>
    </location>
</feature>
<dbReference type="eggNOG" id="COG5001">
    <property type="taxonomic scope" value="Bacteria"/>
</dbReference>
<dbReference type="InterPro" id="IPR001633">
    <property type="entry name" value="EAL_dom"/>
</dbReference>
<dbReference type="InterPro" id="IPR043128">
    <property type="entry name" value="Rev_trsase/Diguanyl_cyclase"/>
</dbReference>
<dbReference type="PROSITE" id="PS50887">
    <property type="entry name" value="GGDEF"/>
    <property type="match status" value="1"/>
</dbReference>
<protein>
    <submittedName>
        <fullName evidence="4">Uncharacterized protein</fullName>
    </submittedName>
</protein>
<sequence>MIDQATISAVVVGIIVLSIIAMAGAAHTIGLIVFKRNERSRGWQFLFAATLLFIGAYIAFGLDLYWRGFSVHDILSSLIMLGGSFFGLLLSRHSLESIDGLISFGKVANYNALHDDLTGLPNRVAFRSEMSQILAHARDESHHFAVLVADLNGFKGVNDTLGHFVGDGVLEELSRRFKTVLRSDDFVARWGGDEFAFILPLTDRIGAEEVAEKLISTTDDYFCVEEHEISIGISMGLAMFPLHADDGGELLRMADTALYAAKAKAGSNVALYDPASDDNATQRLMMNKNLQLALARDELELFYQPIINMQTQRVTSVEALLRWHHPDLGLLNPDEFMRLAEMSGLIRQVTRWTMDQAARQLRLWRMRGLNLDVSINLSISDIQDLNVTAQLRNVLDRLNLEPGALTLEVTETSMMTDPNKALESLQRLDKMGAMIAIDDFGTGFASLSYLRR</sequence>
<dbReference type="Pfam" id="PF00563">
    <property type="entry name" value="EAL"/>
    <property type="match status" value="1"/>
</dbReference>
<dbReference type="NCBIfam" id="TIGR00254">
    <property type="entry name" value="GGDEF"/>
    <property type="match status" value="1"/>
</dbReference>
<keyword evidence="1" id="KW-0472">Membrane</keyword>
<gene>
    <name evidence="4" type="ORF">IMCC3088_2767</name>
</gene>
<evidence type="ECO:0000313" key="5">
    <source>
        <dbReference type="Proteomes" id="UP000005615"/>
    </source>
</evidence>
<evidence type="ECO:0000259" key="2">
    <source>
        <dbReference type="PROSITE" id="PS50883"/>
    </source>
</evidence>
<dbReference type="STRING" id="2518989.IMCC3088_2767"/>
<dbReference type="PANTHER" id="PTHR44757">
    <property type="entry name" value="DIGUANYLATE CYCLASE DGCP"/>
    <property type="match status" value="1"/>
</dbReference>
<dbReference type="SUPFAM" id="SSF141868">
    <property type="entry name" value="EAL domain-like"/>
    <property type="match status" value="1"/>
</dbReference>
<feature type="transmembrane region" description="Helical" evidence="1">
    <location>
        <begin position="74"/>
        <end position="91"/>
    </location>
</feature>
<dbReference type="EMBL" id="AEIG01000093">
    <property type="protein sequence ID" value="EGG28576.1"/>
    <property type="molecule type" value="Genomic_DNA"/>
</dbReference>
<reference evidence="4 5" key="1">
    <citation type="journal article" date="2011" name="J. Bacteriol.">
        <title>Genome sequence of strain IMCC3088, a proteorhodopsin-containing marine bacterium belonging to the OM60/NOR5 clade.</title>
        <authorList>
            <person name="Jang Y."/>
            <person name="Oh H.M."/>
            <person name="Kang I."/>
            <person name="Lee K."/>
            <person name="Yang S.J."/>
            <person name="Cho J.C."/>
        </authorList>
    </citation>
    <scope>NUCLEOTIDE SEQUENCE [LARGE SCALE GENOMIC DNA]</scope>
    <source>
        <strain evidence="4 5">IMCC3088</strain>
    </source>
</reference>
<dbReference type="Gene3D" id="3.20.20.450">
    <property type="entry name" value="EAL domain"/>
    <property type="match status" value="1"/>
</dbReference>
<feature type="domain" description="EAL" evidence="2">
    <location>
        <begin position="283"/>
        <end position="452"/>
    </location>
</feature>
<dbReference type="InterPro" id="IPR029787">
    <property type="entry name" value="Nucleotide_cyclase"/>
</dbReference>
<dbReference type="Proteomes" id="UP000005615">
    <property type="component" value="Unassembled WGS sequence"/>
</dbReference>
<dbReference type="PROSITE" id="PS50883">
    <property type="entry name" value="EAL"/>
    <property type="match status" value="1"/>
</dbReference>
<name>F3L4Y9_9GAMM</name>
<dbReference type="Pfam" id="PF00990">
    <property type="entry name" value="GGDEF"/>
    <property type="match status" value="1"/>
</dbReference>
<dbReference type="Gene3D" id="3.30.70.270">
    <property type="match status" value="1"/>
</dbReference>
<keyword evidence="5" id="KW-1185">Reference proteome</keyword>
<dbReference type="SMART" id="SM00052">
    <property type="entry name" value="EAL"/>
    <property type="match status" value="1"/>
</dbReference>
<feature type="domain" description="GGDEF" evidence="3">
    <location>
        <begin position="142"/>
        <end position="274"/>
    </location>
</feature>
<dbReference type="CDD" id="cd01948">
    <property type="entry name" value="EAL"/>
    <property type="match status" value="1"/>
</dbReference>
<comment type="caution">
    <text evidence="4">The sequence shown here is derived from an EMBL/GenBank/DDBJ whole genome shotgun (WGS) entry which is preliminary data.</text>
</comment>
<dbReference type="InterPro" id="IPR000160">
    <property type="entry name" value="GGDEF_dom"/>
</dbReference>
<dbReference type="PANTHER" id="PTHR44757:SF2">
    <property type="entry name" value="BIOFILM ARCHITECTURE MAINTENANCE PROTEIN MBAA"/>
    <property type="match status" value="1"/>
</dbReference>